<keyword evidence="2" id="KW-1133">Transmembrane helix</keyword>
<keyword evidence="2" id="KW-0812">Transmembrane</keyword>
<evidence type="ECO:0000313" key="3">
    <source>
        <dbReference type="EMBL" id="KAF0686588.1"/>
    </source>
</evidence>
<keyword evidence="5" id="KW-1185">Reference proteome</keyword>
<dbReference type="AlphaFoldDB" id="A0A485LI12"/>
<reference evidence="3" key="2">
    <citation type="submission" date="2019-06" db="EMBL/GenBank/DDBJ databases">
        <title>Genomics analysis of Aphanomyces spp. identifies a new class of oomycete effector associated with host adaptation.</title>
        <authorList>
            <person name="Gaulin E."/>
        </authorList>
    </citation>
    <scope>NUCLEOTIDE SEQUENCE</scope>
    <source>
        <strain evidence="3">CBS 578.67</strain>
    </source>
</reference>
<accession>A0A485LI12</accession>
<dbReference type="InterPro" id="IPR029058">
    <property type="entry name" value="AB_hydrolase_fold"/>
</dbReference>
<reference evidence="4 5" key="1">
    <citation type="submission" date="2019-03" db="EMBL/GenBank/DDBJ databases">
        <authorList>
            <person name="Gaulin E."/>
            <person name="Dumas B."/>
        </authorList>
    </citation>
    <scope>NUCLEOTIDE SEQUENCE [LARGE SCALE GENOMIC DNA]</scope>
    <source>
        <strain evidence="4">CBS 568.67</strain>
    </source>
</reference>
<evidence type="ECO:0000256" key="2">
    <source>
        <dbReference type="SAM" id="Phobius"/>
    </source>
</evidence>
<sequence length="560" mass="59730">MTNNTPDQVAYAPAPATPIEADDVATPRQRSPRLRLGVALFAVCGAVCLGIGAYFVTTAASQHHAAKSVITNLQQAPAIRVQLTSFRSSIQINGHMTTTMYLVSRTDATTKDLTFDAIVSQPGPDATHTYVLVNDRAYYSYTSADGAQIDAGCVDPAQVPPMPQIQASLESSRSISSVKFEDGRVPFNCAAIGGYQVALSFSGEAYIGCINANNQLVHAEGADIAVDLEYLVDTSSVPEIVAPEVAHSCLPVSLARPAVAQPRQLRAAVDDDGIATIRSSSCDCKGPRKPCLFVHGVGHKSSEPMTDSFASTWGSIQDHAPCCTSTKFAHIETTVRAWDDASVQQEFCNLALSVASQNNGKEIGDLILTTFSMGNLIASGALATGQCKMSDRVTWVSLAGPLQGSKSSNLLQEKCAGGGWGGSFLQVILDIVGQCPAQRAYIHMTHQSTVDSTMQAKYIAAQKARAGRVSRLLCANDPSGLLSIYTSLQAVSEMSKHDSENDGVVDWNSCTAGASTNGFGNTYWSYNYKPAINHMDASFRNNDGWFGDARKPVKWFECAL</sequence>
<keyword evidence="2" id="KW-0472">Membrane</keyword>
<dbReference type="PANTHER" id="PTHR22538">
    <property type="entry name" value="CILIA- AND FLAGELLA-ASSOCIATED PROTEIN 74"/>
    <property type="match status" value="1"/>
</dbReference>
<dbReference type="OrthoDB" id="155775at2759"/>
<dbReference type="EMBL" id="CAADRA010007010">
    <property type="protein sequence ID" value="VFT98287.1"/>
    <property type="molecule type" value="Genomic_DNA"/>
</dbReference>
<feature type="transmembrane region" description="Helical" evidence="2">
    <location>
        <begin position="36"/>
        <end position="56"/>
    </location>
</feature>
<dbReference type="PANTHER" id="PTHR22538:SF1">
    <property type="entry name" value="VWFD DOMAIN-CONTAINING PROTEIN"/>
    <property type="match status" value="1"/>
</dbReference>
<dbReference type="Proteomes" id="UP000332933">
    <property type="component" value="Unassembled WGS sequence"/>
</dbReference>
<name>A0A485LI12_9STRA</name>
<evidence type="ECO:0000256" key="1">
    <source>
        <dbReference type="SAM" id="MobiDB-lite"/>
    </source>
</evidence>
<feature type="region of interest" description="Disordered" evidence="1">
    <location>
        <begin position="1"/>
        <end position="25"/>
    </location>
</feature>
<proteinExistence type="predicted"/>
<organism evidence="4 5">
    <name type="scientific">Aphanomyces stellatus</name>
    <dbReference type="NCBI Taxonomy" id="120398"/>
    <lineage>
        <taxon>Eukaryota</taxon>
        <taxon>Sar</taxon>
        <taxon>Stramenopiles</taxon>
        <taxon>Oomycota</taxon>
        <taxon>Saprolegniomycetes</taxon>
        <taxon>Saprolegniales</taxon>
        <taxon>Verrucalvaceae</taxon>
        <taxon>Aphanomyces</taxon>
    </lineage>
</organism>
<evidence type="ECO:0000313" key="5">
    <source>
        <dbReference type="Proteomes" id="UP000332933"/>
    </source>
</evidence>
<dbReference type="EMBL" id="VJMH01006984">
    <property type="protein sequence ID" value="KAF0686588.1"/>
    <property type="molecule type" value="Genomic_DNA"/>
</dbReference>
<evidence type="ECO:0000313" key="4">
    <source>
        <dbReference type="EMBL" id="VFT98287.1"/>
    </source>
</evidence>
<protein>
    <submittedName>
        <fullName evidence="4">Aste57867_21617 protein</fullName>
    </submittedName>
</protein>
<gene>
    <name evidence="4" type="primary">Aste57867_21617</name>
    <name evidence="3" type="ORF">As57867_021548</name>
    <name evidence="4" type="ORF">ASTE57867_21617</name>
</gene>
<dbReference type="Gene3D" id="3.40.50.1820">
    <property type="entry name" value="alpha/beta hydrolase"/>
    <property type="match status" value="1"/>
</dbReference>